<feature type="chain" id="PRO_5024309244" evidence="4">
    <location>
        <begin position="30"/>
        <end position="431"/>
    </location>
</feature>
<gene>
    <name evidence="6" type="ORF">C1E24_15340</name>
</gene>
<dbReference type="InterPro" id="IPR038352">
    <property type="entry name" value="Imelysin_sf"/>
</dbReference>
<feature type="region of interest" description="Disordered" evidence="3">
    <location>
        <begin position="28"/>
        <end position="55"/>
    </location>
</feature>
<evidence type="ECO:0000256" key="1">
    <source>
        <dbReference type="ARBA" id="ARBA00004196"/>
    </source>
</evidence>
<dbReference type="InterPro" id="IPR018976">
    <property type="entry name" value="Imelysin-like"/>
</dbReference>
<organism evidence="6 7">
    <name type="scientific">Pseudoalteromonas phenolica</name>
    <dbReference type="NCBI Taxonomy" id="161398"/>
    <lineage>
        <taxon>Bacteria</taxon>
        <taxon>Pseudomonadati</taxon>
        <taxon>Pseudomonadota</taxon>
        <taxon>Gammaproteobacteria</taxon>
        <taxon>Alteromonadales</taxon>
        <taxon>Pseudoalteromonadaceae</taxon>
        <taxon>Pseudoalteromonas</taxon>
    </lineage>
</organism>
<accession>A0A5R9PZM7</accession>
<dbReference type="CDD" id="cd14659">
    <property type="entry name" value="Imelysin-like_IPPA"/>
    <property type="match status" value="1"/>
</dbReference>
<comment type="caution">
    <text evidence="6">The sequence shown here is derived from an EMBL/GenBank/DDBJ whole genome shotgun (WGS) entry which is preliminary data.</text>
</comment>
<feature type="compositionally biased region" description="Gly residues" evidence="3">
    <location>
        <begin position="42"/>
        <end position="51"/>
    </location>
</feature>
<dbReference type="GO" id="GO:0030313">
    <property type="term" value="C:cell envelope"/>
    <property type="evidence" value="ECO:0007669"/>
    <property type="project" value="UniProtKB-SubCell"/>
</dbReference>
<evidence type="ECO:0000259" key="5">
    <source>
        <dbReference type="Pfam" id="PF09375"/>
    </source>
</evidence>
<dbReference type="OrthoDB" id="7058523at2"/>
<feature type="domain" description="Imelysin-like" evidence="5">
    <location>
        <begin position="86"/>
        <end position="410"/>
    </location>
</feature>
<proteinExistence type="predicted"/>
<evidence type="ECO:0000313" key="7">
    <source>
        <dbReference type="Proteomes" id="UP000309186"/>
    </source>
</evidence>
<dbReference type="AlphaFoldDB" id="A0A5R9PZM7"/>
<dbReference type="PROSITE" id="PS51257">
    <property type="entry name" value="PROKAR_LIPOPROTEIN"/>
    <property type="match status" value="1"/>
</dbReference>
<keyword evidence="2 4" id="KW-0732">Signal</keyword>
<evidence type="ECO:0000256" key="4">
    <source>
        <dbReference type="SAM" id="SignalP"/>
    </source>
</evidence>
<dbReference type="Gene3D" id="1.20.1420.20">
    <property type="entry name" value="M75 peptidase, HXXE motif"/>
    <property type="match status" value="1"/>
</dbReference>
<dbReference type="EMBL" id="PPSW01000025">
    <property type="protein sequence ID" value="TLX46135.1"/>
    <property type="molecule type" value="Genomic_DNA"/>
</dbReference>
<sequence length="431" mass="46628">MALKLKPLLIAASVALILSGCGESTSATAGEGHAGHVTDNQGGNGNNGGTDGNNTFDQTKLIESLVDNVITPTYQAFDTNVKSQPALLKAYCDLETAYDPALEDQQAKDQLNEAKLNAQNAWKETMVSWQHAELMILGPLSAQRKTLRNNIYSWPAVSTCSVDQDVMFFYAGEINGNDYDIAKRSDKRRGLDALEYLLFNENMGHSCSAASAGDALSDWDNKTEQARKALRCQFAVAVAEDLSETSTQLLYQWAGEDGYANVLKQAGQPGNKFATTLAAINEITDALFYMTEELKDYKLATPLGMFSNSCGTSVCAQDVESIYAKHSIENIRANIAGFEKIFTGGDAENTGFDDFLDDQGATDTKEIMLKGIADAKLAADEVENLQSALTTDSASVEKTHAKVKDVTDQLKNDFINKLALELPQTSAGDND</sequence>
<feature type="signal peptide" evidence="4">
    <location>
        <begin position="1"/>
        <end position="29"/>
    </location>
</feature>
<evidence type="ECO:0000256" key="2">
    <source>
        <dbReference type="ARBA" id="ARBA00022729"/>
    </source>
</evidence>
<dbReference type="RefSeq" id="WP_138482901.1">
    <property type="nucleotide sequence ID" value="NZ_PPSW01000025.1"/>
</dbReference>
<evidence type="ECO:0000313" key="6">
    <source>
        <dbReference type="EMBL" id="TLX46135.1"/>
    </source>
</evidence>
<reference evidence="6 7" key="1">
    <citation type="submission" date="2018-01" db="EMBL/GenBank/DDBJ databases">
        <title>Co-occurrence of chitin degradation, pigmentation and bioactivity in marine Pseudoalteromonas.</title>
        <authorList>
            <person name="Paulsen S."/>
            <person name="Gram L."/>
            <person name="Machado H."/>
        </authorList>
    </citation>
    <scope>NUCLEOTIDE SEQUENCE [LARGE SCALE GENOMIC DNA]</scope>
    <source>
        <strain evidence="6 7">S3663</strain>
    </source>
</reference>
<comment type="subcellular location">
    <subcellularLocation>
        <location evidence="1">Cell envelope</location>
    </subcellularLocation>
</comment>
<dbReference type="InterPro" id="IPR034984">
    <property type="entry name" value="Imelysin-like_IPPA"/>
</dbReference>
<evidence type="ECO:0000256" key="3">
    <source>
        <dbReference type="SAM" id="MobiDB-lite"/>
    </source>
</evidence>
<name>A0A5R9PZM7_9GAMM</name>
<dbReference type="Pfam" id="PF09375">
    <property type="entry name" value="Peptidase_M75"/>
    <property type="match status" value="1"/>
</dbReference>
<dbReference type="Proteomes" id="UP000309186">
    <property type="component" value="Unassembled WGS sequence"/>
</dbReference>
<protein>
    <submittedName>
        <fullName evidence="6">Peptidase M75</fullName>
    </submittedName>
</protein>